<evidence type="ECO:0000313" key="12">
    <source>
        <dbReference type="EMBL" id="KAK6191580.1"/>
    </source>
</evidence>
<keyword evidence="4" id="KW-0240">DNA-directed RNA polymerase</keyword>
<organism evidence="12 13">
    <name type="scientific">Patella caerulea</name>
    <name type="common">Rayed Mediterranean limpet</name>
    <dbReference type="NCBI Taxonomy" id="87958"/>
    <lineage>
        <taxon>Eukaryota</taxon>
        <taxon>Metazoa</taxon>
        <taxon>Spiralia</taxon>
        <taxon>Lophotrochozoa</taxon>
        <taxon>Mollusca</taxon>
        <taxon>Gastropoda</taxon>
        <taxon>Patellogastropoda</taxon>
        <taxon>Patelloidea</taxon>
        <taxon>Patellidae</taxon>
        <taxon>Patella</taxon>
    </lineage>
</organism>
<feature type="region of interest" description="Disordered" evidence="11">
    <location>
        <begin position="195"/>
        <end position="236"/>
    </location>
</feature>
<evidence type="ECO:0000256" key="8">
    <source>
        <dbReference type="ARBA" id="ARBA00073455"/>
    </source>
</evidence>
<keyword evidence="7" id="KW-0539">Nucleus</keyword>
<dbReference type="EMBL" id="JAZGQO010000002">
    <property type="protein sequence ID" value="KAK6191580.1"/>
    <property type="molecule type" value="Genomic_DNA"/>
</dbReference>
<comment type="caution">
    <text evidence="12">The sequence shown here is derived from an EMBL/GenBank/DDBJ whole genome shotgun (WGS) entry which is preliminary data.</text>
</comment>
<protein>
    <recommendedName>
        <fullName evidence="8">DNA-directed RNA polymerase I subunit RPA43</fullName>
    </recommendedName>
    <alternativeName>
        <fullName evidence="10">DNA-directed RNA polymerase I subunit F</fullName>
    </alternativeName>
    <alternativeName>
        <fullName evidence="9">Twist neighbor protein</fullName>
    </alternativeName>
</protein>
<keyword evidence="5" id="KW-0597">Phosphoprotein</keyword>
<evidence type="ECO:0000256" key="10">
    <source>
        <dbReference type="ARBA" id="ARBA00083123"/>
    </source>
</evidence>
<feature type="compositionally biased region" description="Polar residues" evidence="11">
    <location>
        <begin position="275"/>
        <end position="289"/>
    </location>
</feature>
<feature type="compositionally biased region" description="Low complexity" evidence="11">
    <location>
        <begin position="323"/>
        <end position="339"/>
    </location>
</feature>
<evidence type="ECO:0000256" key="5">
    <source>
        <dbReference type="ARBA" id="ARBA00022553"/>
    </source>
</evidence>
<accession>A0AAN8KDF6</accession>
<evidence type="ECO:0000256" key="9">
    <source>
        <dbReference type="ARBA" id="ARBA00080323"/>
    </source>
</evidence>
<dbReference type="GO" id="GO:0006352">
    <property type="term" value="P:DNA-templated transcription initiation"/>
    <property type="evidence" value="ECO:0007669"/>
    <property type="project" value="InterPro"/>
</dbReference>
<feature type="region of interest" description="Disordered" evidence="11">
    <location>
        <begin position="398"/>
        <end position="449"/>
    </location>
</feature>
<comment type="similarity">
    <text evidence="3">Belongs to the eukaryotic RPB7/RPC8 RNA polymerase subunit family.</text>
</comment>
<feature type="compositionally biased region" description="Basic residues" evidence="11">
    <location>
        <begin position="435"/>
        <end position="449"/>
    </location>
</feature>
<dbReference type="InterPro" id="IPR012340">
    <property type="entry name" value="NA-bd_OB-fold"/>
</dbReference>
<evidence type="ECO:0000256" key="4">
    <source>
        <dbReference type="ARBA" id="ARBA00022478"/>
    </source>
</evidence>
<name>A0AAN8KDF6_PATCE</name>
<evidence type="ECO:0000256" key="2">
    <source>
        <dbReference type="ARBA" id="ARBA00005930"/>
    </source>
</evidence>
<dbReference type="InterPro" id="IPR036898">
    <property type="entry name" value="RNA_pol_Rpb7-like_N_sf"/>
</dbReference>
<dbReference type="PANTHER" id="PTHR12709:SF5">
    <property type="entry name" value="DNA-DIRECTED RNA POLYMERASE I SUBUNIT RPA43"/>
    <property type="match status" value="1"/>
</dbReference>
<dbReference type="Gene3D" id="2.40.50.140">
    <property type="entry name" value="Nucleic acid-binding proteins"/>
    <property type="match status" value="1"/>
</dbReference>
<dbReference type="PANTHER" id="PTHR12709">
    <property type="entry name" value="DNA-DIRECTED RNA POLYMERASE II, III"/>
    <property type="match status" value="1"/>
</dbReference>
<keyword evidence="6" id="KW-0804">Transcription</keyword>
<evidence type="ECO:0000256" key="7">
    <source>
        <dbReference type="ARBA" id="ARBA00023242"/>
    </source>
</evidence>
<dbReference type="GO" id="GO:0005736">
    <property type="term" value="C:RNA polymerase I complex"/>
    <property type="evidence" value="ECO:0007669"/>
    <property type="project" value="TreeGrafter"/>
</dbReference>
<dbReference type="Gene3D" id="3.30.1490.120">
    <property type="entry name" value="RNA polymerase Rpb7-like, N-terminal domain"/>
    <property type="match status" value="1"/>
</dbReference>
<dbReference type="InterPro" id="IPR045113">
    <property type="entry name" value="Rpb7-like"/>
</dbReference>
<evidence type="ECO:0000256" key="11">
    <source>
        <dbReference type="SAM" id="MobiDB-lite"/>
    </source>
</evidence>
<comment type="similarity">
    <text evidence="2">Belongs to the eukaryotic RPA43 RNA polymerase subunit family.</text>
</comment>
<proteinExistence type="inferred from homology"/>
<reference evidence="12 13" key="1">
    <citation type="submission" date="2024-01" db="EMBL/GenBank/DDBJ databases">
        <title>The genome of the rayed Mediterranean limpet Patella caerulea (Linnaeus, 1758).</title>
        <authorList>
            <person name="Anh-Thu Weber A."/>
            <person name="Halstead-Nussloch G."/>
        </authorList>
    </citation>
    <scope>NUCLEOTIDE SEQUENCE [LARGE SCALE GENOMIC DNA]</scope>
    <source>
        <strain evidence="12">AATW-2023a</strain>
        <tissue evidence="12">Whole specimen</tissue>
    </source>
</reference>
<dbReference type="Proteomes" id="UP001347796">
    <property type="component" value="Unassembled WGS sequence"/>
</dbReference>
<dbReference type="GO" id="GO:0006362">
    <property type="term" value="P:transcription elongation by RNA polymerase I"/>
    <property type="evidence" value="ECO:0007669"/>
    <property type="project" value="TreeGrafter"/>
</dbReference>
<keyword evidence="13" id="KW-1185">Reference proteome</keyword>
<dbReference type="AlphaFoldDB" id="A0AAN8KDF6"/>
<comment type="subcellular location">
    <subcellularLocation>
        <location evidence="1">Nucleus</location>
        <location evidence="1">Nucleolus</location>
    </subcellularLocation>
</comment>
<evidence type="ECO:0000313" key="13">
    <source>
        <dbReference type="Proteomes" id="UP001347796"/>
    </source>
</evidence>
<evidence type="ECO:0000256" key="6">
    <source>
        <dbReference type="ARBA" id="ARBA00023163"/>
    </source>
</evidence>
<feature type="region of interest" description="Disordered" evidence="11">
    <location>
        <begin position="254"/>
        <end position="364"/>
    </location>
</feature>
<gene>
    <name evidence="12" type="ORF">SNE40_003231</name>
</gene>
<dbReference type="FunFam" id="3.30.1490.120:FF:000003">
    <property type="entry name" value="DNA-directed RNA polymerase I subunit RPA43"/>
    <property type="match status" value="1"/>
</dbReference>
<sequence>MCFNERINSLMEKIGFNEAKTLLHDQYSCLQLITKCRDIILAPRYIGKTSHGIREQLDREVNLYSDVLQGVLISYSNIKLLQPLSLTHDDKPYLNFKIQADFIVFRPFDGCILKGVVNKTSPTHVGCLVHRHFNASIPRPRKYRDGTWKGSQLEQGDEFSFKVTSVSSNNKVLFIQGTLTDELYINKSQNSVAETVNKPSENMDIGEEISESLESTKSSKKKKKSKKTTEKDTTLIMSETIQGANESDIQENLDCVESSHSHSSKKKKSRHISEINVSEDTFSFVASDNETVREPNKNEEEEYTESVKKSKKKKKKLRESNEVDNSLSVDNVSSTTLTLSEKRKRKKKKVKDTDTDSGIVDTEIPPTSSILTLVDQEESILKHSGIKRKLSYCDSAVESSVDEPSVKQAKLNESHIDDSATTDIVTHSDTDNYRKSSKKKKKHKHKHKD</sequence>
<evidence type="ECO:0000256" key="3">
    <source>
        <dbReference type="ARBA" id="ARBA00009307"/>
    </source>
</evidence>
<evidence type="ECO:0000256" key="1">
    <source>
        <dbReference type="ARBA" id="ARBA00004604"/>
    </source>
</evidence>